<dbReference type="HOGENOM" id="CLU_3183941_0_0_0"/>
<proteinExistence type="predicted"/>
<dbReference type="EMBL" id="CP007139">
    <property type="protein sequence ID" value="AIE86003.1"/>
    <property type="molecule type" value="Genomic_DNA"/>
</dbReference>
<organism evidence="1 2">
    <name type="scientific">Fimbriimonas ginsengisoli Gsoil 348</name>
    <dbReference type="NCBI Taxonomy" id="661478"/>
    <lineage>
        <taxon>Bacteria</taxon>
        <taxon>Bacillati</taxon>
        <taxon>Armatimonadota</taxon>
        <taxon>Fimbriimonadia</taxon>
        <taxon>Fimbriimonadales</taxon>
        <taxon>Fimbriimonadaceae</taxon>
        <taxon>Fimbriimonas</taxon>
    </lineage>
</organism>
<reference evidence="1 2" key="1">
    <citation type="journal article" date="2014" name="PLoS ONE">
        <title>The first complete genome sequence of the class fimbriimonadia in the phylum armatimonadetes.</title>
        <authorList>
            <person name="Hu Z.Y."/>
            <person name="Wang Y.Z."/>
            <person name="Im W.T."/>
            <person name="Wang S.Y."/>
            <person name="Zhao G.P."/>
            <person name="Zheng H.J."/>
            <person name="Quan Z.X."/>
        </authorList>
    </citation>
    <scope>NUCLEOTIDE SEQUENCE [LARGE SCALE GENOMIC DNA]</scope>
    <source>
        <strain evidence="1">Gsoil 348</strain>
    </source>
</reference>
<evidence type="ECO:0000313" key="2">
    <source>
        <dbReference type="Proteomes" id="UP000027982"/>
    </source>
</evidence>
<protein>
    <submittedName>
        <fullName evidence="1">Uncharacterized protein</fullName>
    </submittedName>
</protein>
<keyword evidence="2" id="KW-1185">Reference proteome</keyword>
<name>A0A068NR37_FIMGI</name>
<accession>A0A068NR37</accession>
<dbReference type="Proteomes" id="UP000027982">
    <property type="component" value="Chromosome"/>
</dbReference>
<dbReference type="AlphaFoldDB" id="A0A068NR37"/>
<sequence>MKFASRLGNAVSRIAAYLAKFSEFERPETRKEPATFVAGSFAKEVP</sequence>
<evidence type="ECO:0000313" key="1">
    <source>
        <dbReference type="EMBL" id="AIE86003.1"/>
    </source>
</evidence>
<dbReference type="KEGG" id="fgi:OP10G_2635"/>
<gene>
    <name evidence="1" type="ORF">OP10G_2635</name>
</gene>
<dbReference type="STRING" id="661478.OP10G_2635"/>